<proteinExistence type="predicted"/>
<evidence type="ECO:0000259" key="1">
    <source>
        <dbReference type="Pfam" id="PF16170"/>
    </source>
</evidence>
<organism evidence="2 3">
    <name type="scientific">Gordonia insulae</name>
    <dbReference type="NCBI Taxonomy" id="2420509"/>
    <lineage>
        <taxon>Bacteria</taxon>
        <taxon>Bacillati</taxon>
        <taxon>Actinomycetota</taxon>
        <taxon>Actinomycetes</taxon>
        <taxon>Mycobacteriales</taxon>
        <taxon>Gordoniaceae</taxon>
        <taxon>Gordonia</taxon>
    </lineage>
</organism>
<dbReference type="KEGG" id="gom:D7316_03496"/>
<dbReference type="InterPro" id="IPR032371">
    <property type="entry name" value="DUF4873"/>
</dbReference>
<accession>A0A3G8JP82</accession>
<dbReference type="EMBL" id="CP033972">
    <property type="protein sequence ID" value="AZG46891.1"/>
    <property type="molecule type" value="Genomic_DNA"/>
</dbReference>
<sequence>MTVDPTSVAVHGHGPLARAFLSRIEKSPLMIDVVDHASPGDLCVREEQAPAGSFLGVAAADRPGELFLHDDRAVGYLVDLIQHFVVTGARSVVVRRPVQIEWSAAGSARKLRKRLRHFHPDHYDWIGSASIDDDVFDGDALLVADGDTASARLRITGAIDPLDGRYHWAGTVFGDDARRWKDERVVGVTVSVGGRAPVDARLAEVTPSGAVRVVGVGQPPYPLDSLVV</sequence>
<dbReference type="RefSeq" id="WP_124709339.1">
    <property type="nucleotide sequence ID" value="NZ_CP033972.1"/>
</dbReference>
<dbReference type="OrthoDB" id="3683556at2"/>
<evidence type="ECO:0000313" key="2">
    <source>
        <dbReference type="EMBL" id="AZG46891.1"/>
    </source>
</evidence>
<reference evidence="2 3" key="1">
    <citation type="submission" date="2018-11" db="EMBL/GenBank/DDBJ databases">
        <title>Gordonia insulae sp. nov., isolated from an island soil.</title>
        <authorList>
            <person name="Kim Y.S."/>
            <person name="Kim S.B."/>
        </authorList>
    </citation>
    <scope>NUCLEOTIDE SEQUENCE [LARGE SCALE GENOMIC DNA]</scope>
    <source>
        <strain evidence="2 3">MMS17-SY073</strain>
    </source>
</reference>
<gene>
    <name evidence="2" type="ORF">D7316_03496</name>
</gene>
<keyword evidence="3" id="KW-1185">Reference proteome</keyword>
<dbReference type="Proteomes" id="UP000271469">
    <property type="component" value="Chromosome"/>
</dbReference>
<name>A0A3G8JP82_9ACTN</name>
<feature type="domain" description="DUF4873" evidence="1">
    <location>
        <begin position="133"/>
        <end position="222"/>
    </location>
</feature>
<dbReference type="AlphaFoldDB" id="A0A3G8JP82"/>
<protein>
    <recommendedName>
        <fullName evidence="1">DUF4873 domain-containing protein</fullName>
    </recommendedName>
</protein>
<evidence type="ECO:0000313" key="3">
    <source>
        <dbReference type="Proteomes" id="UP000271469"/>
    </source>
</evidence>
<dbReference type="Pfam" id="PF16170">
    <property type="entry name" value="DUF4873"/>
    <property type="match status" value="1"/>
</dbReference>